<name>A0A7W4Q8X1_9GAMM</name>
<evidence type="ECO:0000313" key="3">
    <source>
        <dbReference type="Proteomes" id="UP000542720"/>
    </source>
</evidence>
<keyword evidence="3" id="KW-1185">Reference proteome</keyword>
<dbReference type="EMBL" id="JACJUD010000001">
    <property type="protein sequence ID" value="MBB2494207.1"/>
    <property type="molecule type" value="Genomic_DNA"/>
</dbReference>
<gene>
    <name evidence="2" type="ORF">H3H51_04185</name>
</gene>
<dbReference type="Proteomes" id="UP000542720">
    <property type="component" value="Unassembled WGS sequence"/>
</dbReference>
<comment type="caution">
    <text evidence="2">The sequence shown here is derived from an EMBL/GenBank/DDBJ whole genome shotgun (WGS) entry which is preliminary data.</text>
</comment>
<dbReference type="InterPro" id="IPR025391">
    <property type="entry name" value="DUF4123"/>
</dbReference>
<organism evidence="2 3">
    <name type="scientific">Aquipseudomonas ullengensis</name>
    <dbReference type="NCBI Taxonomy" id="2759166"/>
    <lineage>
        <taxon>Bacteria</taxon>
        <taxon>Pseudomonadati</taxon>
        <taxon>Pseudomonadota</taxon>
        <taxon>Gammaproteobacteria</taxon>
        <taxon>Pseudomonadales</taxon>
        <taxon>Pseudomonadaceae</taxon>
        <taxon>Aquipseudomonas</taxon>
    </lineage>
</organism>
<reference evidence="2 3" key="1">
    <citation type="submission" date="2020-08" db="EMBL/GenBank/DDBJ databases">
        <authorList>
            <person name="Kim C.M."/>
        </authorList>
    </citation>
    <scope>NUCLEOTIDE SEQUENCE [LARGE SCALE GENOMIC DNA]</scope>
    <source>
        <strain evidence="2 3">UL070</strain>
    </source>
</reference>
<proteinExistence type="predicted"/>
<dbReference type="AlphaFoldDB" id="A0A7W4Q8X1"/>
<feature type="domain" description="DUF4123" evidence="1">
    <location>
        <begin position="23"/>
        <end position="138"/>
    </location>
</feature>
<dbReference type="Pfam" id="PF13503">
    <property type="entry name" value="DUF4123"/>
    <property type="match status" value="1"/>
</dbReference>
<evidence type="ECO:0000313" key="2">
    <source>
        <dbReference type="EMBL" id="MBB2494207.1"/>
    </source>
</evidence>
<accession>A0A7W4Q8X1</accession>
<sequence>MRSEPKNLRDWLNQQDLGADRHLYVVIGNASDANPLQAYYQQHSIIAPLPIWGGTPYEGWHDVMPYLGELGSNSSFLDWAESESLQDWGWLATSPYSPEVVLDHLRSLTQARMPDGTEVFFRHWDGRHLLPILQHLGSSATGLLPVFDHYLINGTALAISLPPLPAARKYPWWEVPKAMMDALTAADPSTVIDNLMQWLQEEHAELYFTAPERNLRQKVERFVRRTALTEDNYTGRLIAHLEDEATQ</sequence>
<dbReference type="RefSeq" id="WP_183087748.1">
    <property type="nucleotide sequence ID" value="NZ_JACJUD010000001.1"/>
</dbReference>
<evidence type="ECO:0000259" key="1">
    <source>
        <dbReference type="Pfam" id="PF13503"/>
    </source>
</evidence>
<protein>
    <submittedName>
        <fullName evidence="2">DUF4123 domain-containing protein</fullName>
    </submittedName>
</protein>